<dbReference type="PANTHER" id="PTHR24305:SF166">
    <property type="entry name" value="CYTOCHROME P450 12A4, MITOCHONDRIAL-RELATED"/>
    <property type="match status" value="1"/>
</dbReference>
<dbReference type="Pfam" id="PF00067">
    <property type="entry name" value="p450"/>
    <property type="match status" value="1"/>
</dbReference>
<comment type="cofactor">
    <cofactor evidence="1">
        <name>heme</name>
        <dbReference type="ChEBI" id="CHEBI:30413"/>
    </cofactor>
</comment>
<keyword evidence="3" id="KW-0560">Oxidoreductase</keyword>
<dbReference type="InterPro" id="IPR017972">
    <property type="entry name" value="Cyt_P450_CS"/>
</dbReference>
<dbReference type="PRINTS" id="PR00463">
    <property type="entry name" value="EP450I"/>
</dbReference>
<keyword evidence="3" id="KW-0349">Heme</keyword>
<evidence type="ECO:0000256" key="4">
    <source>
        <dbReference type="SAM" id="MobiDB-lite"/>
    </source>
</evidence>
<comment type="caution">
    <text evidence="5">The sequence shown here is derived from an EMBL/GenBank/DDBJ whole genome shotgun (WGS) entry which is preliminary data.</text>
</comment>
<dbReference type="Proteomes" id="UP001221411">
    <property type="component" value="Unassembled WGS sequence"/>
</dbReference>
<keyword evidence="3" id="KW-0503">Monooxygenase</keyword>
<accession>A0ABT5ETM4</accession>
<keyword evidence="6" id="KW-1185">Reference proteome</keyword>
<feature type="compositionally biased region" description="Basic and acidic residues" evidence="4">
    <location>
        <begin position="463"/>
        <end position="478"/>
    </location>
</feature>
<dbReference type="InterPro" id="IPR036396">
    <property type="entry name" value="Cyt_P450_sf"/>
</dbReference>
<evidence type="ECO:0000256" key="2">
    <source>
        <dbReference type="ARBA" id="ARBA00010617"/>
    </source>
</evidence>
<dbReference type="PANTHER" id="PTHR24305">
    <property type="entry name" value="CYTOCHROME P450"/>
    <property type="match status" value="1"/>
</dbReference>
<keyword evidence="3" id="KW-0479">Metal-binding</keyword>
<dbReference type="InterPro" id="IPR002401">
    <property type="entry name" value="Cyt_P450_E_grp-I"/>
</dbReference>
<organism evidence="5 6">
    <name type="scientific">Polyangium mundeleinium</name>
    <dbReference type="NCBI Taxonomy" id="2995306"/>
    <lineage>
        <taxon>Bacteria</taxon>
        <taxon>Pseudomonadati</taxon>
        <taxon>Myxococcota</taxon>
        <taxon>Polyangia</taxon>
        <taxon>Polyangiales</taxon>
        <taxon>Polyangiaceae</taxon>
        <taxon>Polyangium</taxon>
    </lineage>
</organism>
<evidence type="ECO:0000256" key="3">
    <source>
        <dbReference type="RuleBase" id="RU000461"/>
    </source>
</evidence>
<evidence type="ECO:0000313" key="6">
    <source>
        <dbReference type="Proteomes" id="UP001221411"/>
    </source>
</evidence>
<dbReference type="SUPFAM" id="SSF48264">
    <property type="entry name" value="Cytochrome P450"/>
    <property type="match status" value="1"/>
</dbReference>
<sequence>MPANPKLPRVPIPGPRALPVLGESGNSFRFFSKPVTSLLALHRRHGDIAAITGGSPAMVCAFGAEHNRAVLGDDSTFLSHGEPPFPLPEDSALGRMLRENMMSKNGQDHRRLRRMLMPAFQKARILAYRDDIVAVTEASLRRVVPGGVVDASRVMLDLMLGVIMRCLFGVDVSAGGDPLGSLSIALLEGFLSPANLILPYDVPGTPYRKLLRDAKRLEERLLALIEERRATSDGRDMFSALIHAHDEDGSRLSDVELVAQSILVYIAAYETTAQSLSWALLLLALHPEILYDLEDEIDAVLRGETPTAEHAASMPLLDAVLKESARILPATPICSFRLVGEQATLGKYTLPKGSRILLSPLVTHRMGDVFPEPARFLPGRWSRITPTPFEYLPFGAGPRMCIGHGFANLAMRLILPMALQRFRFALRPDTEISLQLKGISGAPKNGLPMDVTTRRAPRPRNTRRPEPKGEIRTLVDLS</sequence>
<reference evidence="5 6" key="1">
    <citation type="submission" date="2022-11" db="EMBL/GenBank/DDBJ databases">
        <title>Minimal conservation of predation-associated metabolite biosynthetic gene clusters underscores biosynthetic potential of Myxococcota including descriptions for ten novel species: Archangium lansinium sp. nov., Myxococcus landrumus sp. nov., Nannocystis bai.</title>
        <authorList>
            <person name="Ahearne A."/>
            <person name="Stevens C."/>
            <person name="Dowd S."/>
        </authorList>
    </citation>
    <scope>NUCLEOTIDE SEQUENCE [LARGE SCALE GENOMIC DNA]</scope>
    <source>
        <strain evidence="5 6">RJM3</strain>
    </source>
</reference>
<dbReference type="InterPro" id="IPR050121">
    <property type="entry name" value="Cytochrome_P450_monoxygenase"/>
</dbReference>
<keyword evidence="3" id="KW-0408">Iron</keyword>
<dbReference type="EMBL" id="JAQNDO010000001">
    <property type="protein sequence ID" value="MDC0745178.1"/>
    <property type="molecule type" value="Genomic_DNA"/>
</dbReference>
<comment type="similarity">
    <text evidence="2 3">Belongs to the cytochrome P450 family.</text>
</comment>
<dbReference type="PROSITE" id="PS00086">
    <property type="entry name" value="CYTOCHROME_P450"/>
    <property type="match status" value="1"/>
</dbReference>
<evidence type="ECO:0000256" key="1">
    <source>
        <dbReference type="ARBA" id="ARBA00001971"/>
    </source>
</evidence>
<feature type="region of interest" description="Disordered" evidence="4">
    <location>
        <begin position="443"/>
        <end position="478"/>
    </location>
</feature>
<dbReference type="PRINTS" id="PR00385">
    <property type="entry name" value="P450"/>
</dbReference>
<dbReference type="Gene3D" id="1.10.630.10">
    <property type="entry name" value="Cytochrome P450"/>
    <property type="match status" value="1"/>
</dbReference>
<dbReference type="InterPro" id="IPR001128">
    <property type="entry name" value="Cyt_P450"/>
</dbReference>
<proteinExistence type="inferred from homology"/>
<name>A0ABT5ETM4_9BACT</name>
<protein>
    <submittedName>
        <fullName evidence="5">Cytochrome P450</fullName>
    </submittedName>
</protein>
<gene>
    <name evidence="5" type="ORF">POL67_27845</name>
</gene>
<evidence type="ECO:0000313" key="5">
    <source>
        <dbReference type="EMBL" id="MDC0745178.1"/>
    </source>
</evidence>
<dbReference type="RefSeq" id="WP_271922422.1">
    <property type="nucleotide sequence ID" value="NZ_JAQNDO010000001.1"/>
</dbReference>